<dbReference type="Proteomes" id="UP000597762">
    <property type="component" value="Unassembled WGS sequence"/>
</dbReference>
<evidence type="ECO:0000313" key="1">
    <source>
        <dbReference type="EMBL" id="CAE1272273.1"/>
    </source>
</evidence>
<comment type="caution">
    <text evidence="1">The sequence shown here is derived from an EMBL/GenBank/DDBJ whole genome shotgun (WGS) entry which is preliminary data.</text>
</comment>
<proteinExistence type="predicted"/>
<sequence length="337" mass="38277">MRMRGVKFKFLPFIASTANMSVVSSNCDLENDVCDDQDARKKFDTIMNVTLNNYRNNITQDNLNSTTRAPVSCVSCKSLRSVNEICRLVSSQFENNLDKQSRLTKIEKDRAKQRFSEIYNKVFRDNVLVDGEPCPVDEDGNTTSEFEPVDLEKKKSITEVMIPALDDAILKTVTLRKNVPKICRKHWKSYSSRETRYLNSVQITNLPTSNKDKIDAMAAVVDKIEADHSTVATTIKAIGVMSKDVVEDCGKLENLLIVKDMETKIRNSETYKAMYDEPKKCMTPQKRSKLIDQCPEKNDVIFILPHNLSHHLSLSLSHHLSLSLTIHPSIYLSPLTV</sequence>
<reference evidence="1" key="1">
    <citation type="submission" date="2021-01" db="EMBL/GenBank/DDBJ databases">
        <authorList>
            <person name="Li R."/>
            <person name="Bekaert M."/>
        </authorList>
    </citation>
    <scope>NUCLEOTIDE SEQUENCE</scope>
    <source>
        <strain evidence="1">Farmed</strain>
    </source>
</reference>
<dbReference type="AlphaFoldDB" id="A0A812CE77"/>
<organism evidence="1 2">
    <name type="scientific">Acanthosepion pharaonis</name>
    <name type="common">Pharaoh cuttlefish</name>
    <name type="synonym">Sepia pharaonis</name>
    <dbReference type="NCBI Taxonomy" id="158019"/>
    <lineage>
        <taxon>Eukaryota</taxon>
        <taxon>Metazoa</taxon>
        <taxon>Spiralia</taxon>
        <taxon>Lophotrochozoa</taxon>
        <taxon>Mollusca</taxon>
        <taxon>Cephalopoda</taxon>
        <taxon>Coleoidea</taxon>
        <taxon>Decapodiformes</taxon>
        <taxon>Sepiida</taxon>
        <taxon>Sepiina</taxon>
        <taxon>Sepiidae</taxon>
        <taxon>Acanthosepion</taxon>
    </lineage>
</organism>
<keyword evidence="2" id="KW-1185">Reference proteome</keyword>
<gene>
    <name evidence="1" type="ORF">SPHA_37612</name>
</gene>
<dbReference type="EMBL" id="CAHIKZ030001679">
    <property type="protein sequence ID" value="CAE1272273.1"/>
    <property type="molecule type" value="Genomic_DNA"/>
</dbReference>
<accession>A0A812CE77</accession>
<name>A0A812CE77_ACAPH</name>
<protein>
    <submittedName>
        <fullName evidence="1">Uncharacterized protein</fullName>
    </submittedName>
</protein>
<evidence type="ECO:0000313" key="2">
    <source>
        <dbReference type="Proteomes" id="UP000597762"/>
    </source>
</evidence>
<dbReference type="OrthoDB" id="5973266at2759"/>